<dbReference type="VEuPathDB" id="FungiDB:CXQ85_004263"/>
<dbReference type="GeneID" id="37009593"/>
<sequence length="347" mass="39701">MFKFHIFWLFLTATLAIDSPCNPLKDSACVARNNALSSAVYESMTFEPRNFQQNMGPPNIVYDSDGAKMKILERGQNPQLASSKYIMYGRAEAEVKASHGKSVISSMYMQSDDLDEIDIGEFFGGKGDEFQTNYFVKGNISNYDRDRYHKAYADLTQGYHKFAVEWTPDHIMWFYDGRVIRKVLNARNPHGFPASPMRLMFSLWIGGDPENHPGTIEWSGGEADFQGMPYTMGIRNVRLVDYSSGHQYVYGNGQDVDATRGEIFGRKKRDDGEEETPRDWDDSSSYDESDEYHREVPDGKEKEGRTEYEIDHEFDQGIENKGLRGIAYCGLAFYCLMAVLVFVVFTW</sequence>
<dbReference type="AlphaFoldDB" id="A0A2V1ASF7"/>
<evidence type="ECO:0000256" key="3">
    <source>
        <dbReference type="SAM" id="SignalP"/>
    </source>
</evidence>
<protein>
    <recommendedName>
        <fullName evidence="4">GH16 domain-containing protein</fullName>
    </recommendedName>
</protein>
<dbReference type="Pfam" id="PF00722">
    <property type="entry name" value="Glyco_hydro_16"/>
    <property type="match status" value="1"/>
</dbReference>
<dbReference type="GO" id="GO:0004553">
    <property type="term" value="F:hydrolase activity, hydrolyzing O-glycosyl compounds"/>
    <property type="evidence" value="ECO:0007669"/>
    <property type="project" value="InterPro"/>
</dbReference>
<keyword evidence="2" id="KW-0812">Transmembrane</keyword>
<evidence type="ECO:0000256" key="2">
    <source>
        <dbReference type="SAM" id="Phobius"/>
    </source>
</evidence>
<dbReference type="RefSeq" id="XP_025341698.1">
    <property type="nucleotide sequence ID" value="XM_025487890.1"/>
</dbReference>
<dbReference type="GO" id="GO:0009277">
    <property type="term" value="C:fungal-type cell wall"/>
    <property type="evidence" value="ECO:0007669"/>
    <property type="project" value="TreeGrafter"/>
</dbReference>
<comment type="caution">
    <text evidence="5">The sequence shown here is derived from an EMBL/GenBank/DDBJ whole genome shotgun (WGS) entry which is preliminary data.</text>
</comment>
<dbReference type="PANTHER" id="PTHR10963">
    <property type="entry name" value="GLYCOSYL HYDROLASE-RELATED"/>
    <property type="match status" value="1"/>
</dbReference>
<dbReference type="InterPro" id="IPR050546">
    <property type="entry name" value="Glycosyl_Hydrlase_16"/>
</dbReference>
<feature type="transmembrane region" description="Helical" evidence="2">
    <location>
        <begin position="325"/>
        <end position="345"/>
    </location>
</feature>
<dbReference type="PROSITE" id="PS51762">
    <property type="entry name" value="GH16_2"/>
    <property type="match status" value="1"/>
</dbReference>
<feature type="chain" id="PRO_5016096809" description="GH16 domain-containing protein" evidence="3">
    <location>
        <begin position="17"/>
        <end position="347"/>
    </location>
</feature>
<reference evidence="5 6" key="1">
    <citation type="submission" date="2017-12" db="EMBL/GenBank/DDBJ databases">
        <title>Genome Sequence of a Multidrug-Resistant Candida haemulonii Isolate from a Patient with Chronic Leg Ulcers in Israel.</title>
        <authorList>
            <person name="Chow N.A."/>
            <person name="Gade L."/>
            <person name="Batra D."/>
            <person name="Rowe L.A."/>
            <person name="Ben-Ami R."/>
            <person name="Loparev V.N."/>
            <person name="Litvintseva A.P."/>
        </authorList>
    </citation>
    <scope>NUCLEOTIDE SEQUENCE [LARGE SCALE GENOMIC DNA]</scope>
    <source>
        <strain evidence="5 6">B11899</strain>
    </source>
</reference>
<dbReference type="Gene3D" id="2.60.120.200">
    <property type="match status" value="1"/>
</dbReference>
<dbReference type="InterPro" id="IPR013320">
    <property type="entry name" value="ConA-like_dom_sf"/>
</dbReference>
<keyword evidence="3" id="KW-0732">Signal</keyword>
<keyword evidence="6" id="KW-1185">Reference proteome</keyword>
<dbReference type="InterPro" id="IPR000757">
    <property type="entry name" value="Beta-glucanase-like"/>
</dbReference>
<organism evidence="5 6">
    <name type="scientific">Candidozyma haemuli</name>
    <dbReference type="NCBI Taxonomy" id="45357"/>
    <lineage>
        <taxon>Eukaryota</taxon>
        <taxon>Fungi</taxon>
        <taxon>Dikarya</taxon>
        <taxon>Ascomycota</taxon>
        <taxon>Saccharomycotina</taxon>
        <taxon>Pichiomycetes</taxon>
        <taxon>Metschnikowiaceae</taxon>
        <taxon>Candidozyma</taxon>
    </lineage>
</organism>
<name>A0A2V1ASF7_9ASCO</name>
<dbReference type="Proteomes" id="UP000244309">
    <property type="component" value="Unassembled WGS sequence"/>
</dbReference>
<dbReference type="GO" id="GO:0016757">
    <property type="term" value="F:glycosyltransferase activity"/>
    <property type="evidence" value="ECO:0007669"/>
    <property type="project" value="TreeGrafter"/>
</dbReference>
<dbReference type="EMBL" id="PKFO01000004">
    <property type="protein sequence ID" value="PVH20758.1"/>
    <property type="molecule type" value="Genomic_DNA"/>
</dbReference>
<feature type="domain" description="GH16" evidence="4">
    <location>
        <begin position="17"/>
        <end position="251"/>
    </location>
</feature>
<feature type="compositionally biased region" description="Basic and acidic residues" evidence="1">
    <location>
        <begin position="291"/>
        <end position="305"/>
    </location>
</feature>
<feature type="signal peptide" evidence="3">
    <location>
        <begin position="1"/>
        <end position="16"/>
    </location>
</feature>
<keyword evidence="2" id="KW-1133">Transmembrane helix</keyword>
<keyword evidence="2" id="KW-0472">Membrane</keyword>
<dbReference type="OrthoDB" id="4781at2759"/>
<feature type="region of interest" description="Disordered" evidence="1">
    <location>
        <begin position="261"/>
        <end position="305"/>
    </location>
</feature>
<dbReference type="SUPFAM" id="SSF49899">
    <property type="entry name" value="Concanavalin A-like lectins/glucanases"/>
    <property type="match status" value="1"/>
</dbReference>
<gene>
    <name evidence="5" type="ORF">CXQ85_004263</name>
</gene>
<feature type="compositionally biased region" description="Basic and acidic residues" evidence="1">
    <location>
        <begin position="261"/>
        <end position="281"/>
    </location>
</feature>
<evidence type="ECO:0000313" key="6">
    <source>
        <dbReference type="Proteomes" id="UP000244309"/>
    </source>
</evidence>
<evidence type="ECO:0000259" key="4">
    <source>
        <dbReference type="PROSITE" id="PS51762"/>
    </source>
</evidence>
<proteinExistence type="predicted"/>
<evidence type="ECO:0000313" key="5">
    <source>
        <dbReference type="EMBL" id="PVH20758.1"/>
    </source>
</evidence>
<dbReference type="STRING" id="45357.A0A2V1ASF7"/>
<dbReference type="GO" id="GO:0005975">
    <property type="term" value="P:carbohydrate metabolic process"/>
    <property type="evidence" value="ECO:0007669"/>
    <property type="project" value="InterPro"/>
</dbReference>
<evidence type="ECO:0000256" key="1">
    <source>
        <dbReference type="SAM" id="MobiDB-lite"/>
    </source>
</evidence>
<dbReference type="GO" id="GO:0031505">
    <property type="term" value="P:fungal-type cell wall organization"/>
    <property type="evidence" value="ECO:0007669"/>
    <property type="project" value="TreeGrafter"/>
</dbReference>
<accession>A0A2V1ASF7</accession>
<dbReference type="PANTHER" id="PTHR10963:SF68">
    <property type="entry name" value="GLYCOSIDASE CRH1-RELATED"/>
    <property type="match status" value="1"/>
</dbReference>